<dbReference type="RefSeq" id="WP_320686232.1">
    <property type="nucleotide sequence ID" value="NZ_JAXBLV010000110.1"/>
</dbReference>
<proteinExistence type="predicted"/>
<keyword evidence="2" id="KW-0732">Signal</keyword>
<keyword evidence="4" id="KW-1185">Reference proteome</keyword>
<evidence type="ECO:0000256" key="1">
    <source>
        <dbReference type="SAM" id="Phobius"/>
    </source>
</evidence>
<evidence type="ECO:0000256" key="2">
    <source>
        <dbReference type="SAM" id="SignalP"/>
    </source>
</evidence>
<name>A0ABU5EW61_9BACT</name>
<evidence type="ECO:0000313" key="4">
    <source>
        <dbReference type="Proteomes" id="UP001272242"/>
    </source>
</evidence>
<keyword evidence="1" id="KW-0472">Membrane</keyword>
<dbReference type="Proteomes" id="UP001272242">
    <property type="component" value="Unassembled WGS sequence"/>
</dbReference>
<accession>A0ABU5EW61</accession>
<sequence length="455" mass="50210">MTRVLTRPRAALALALLLAGGVAATPGGARAADHADPIDPLRLSEDPMRGLTGLFVFPVYDGKRAKGGGEKDPGKAQDEKLVMIVCANRLLAKPPPYRGLDAFEFVINVDSARAVKIDYPKELARPTNADERNTARYGGVIDHPETIRPTFRITMKLKNDLVQAFSDGNFISRKVEVDRGDGLQEVPLSTVTKWGAGVRDDPFIFPAFFGTNVIAMAVEVPYSAFAGAGGTDQLIVWTTQSRNGVQIDHIGRAQRTQLPRFDLLNTIPPSEHVKAIREARESPGVLTDTLRFLFPAEFNFRQFDDQPDVTVFTRRHPPGFPNGRRLEDDVARLTCEQGDCQLYELSFARPRSPEAERYAKYEAGRPTANDRPFLDVWPYLAEAQENPDPAPMVELTTRTKVIFVTIALTVLAVFLFPWVLLYRSKRQLRRLRQAVTLAVAPPTPPAPGAPGGASS</sequence>
<keyword evidence="1" id="KW-0812">Transmembrane</keyword>
<gene>
    <name evidence="3" type="ORF">R5W23_000472</name>
</gene>
<keyword evidence="1" id="KW-1133">Transmembrane helix</keyword>
<protein>
    <submittedName>
        <fullName evidence="3">DUF4331 domain-containing protein</fullName>
    </submittedName>
</protein>
<organism evidence="3 4">
    <name type="scientific">Gemmata algarum</name>
    <dbReference type="NCBI Taxonomy" id="2975278"/>
    <lineage>
        <taxon>Bacteria</taxon>
        <taxon>Pseudomonadati</taxon>
        <taxon>Planctomycetota</taxon>
        <taxon>Planctomycetia</taxon>
        <taxon>Gemmatales</taxon>
        <taxon>Gemmataceae</taxon>
        <taxon>Gemmata</taxon>
    </lineage>
</organism>
<reference evidence="4" key="1">
    <citation type="journal article" date="2023" name="Mar. Drugs">
        <title>Gemmata algarum, a Novel Planctomycete Isolated from an Algal Mat, Displays Antimicrobial Activity.</title>
        <authorList>
            <person name="Kumar G."/>
            <person name="Kallscheuer N."/>
            <person name="Kashif M."/>
            <person name="Ahamad S."/>
            <person name="Jagadeeshwari U."/>
            <person name="Pannikurungottu S."/>
            <person name="Haufschild T."/>
            <person name="Kabuu M."/>
            <person name="Sasikala C."/>
            <person name="Jogler C."/>
            <person name="Ramana C."/>
        </authorList>
    </citation>
    <scope>NUCLEOTIDE SEQUENCE [LARGE SCALE GENOMIC DNA]</scope>
    <source>
        <strain evidence="4">JC673</strain>
    </source>
</reference>
<comment type="caution">
    <text evidence="3">The sequence shown here is derived from an EMBL/GenBank/DDBJ whole genome shotgun (WGS) entry which is preliminary data.</text>
</comment>
<feature type="transmembrane region" description="Helical" evidence="1">
    <location>
        <begin position="401"/>
        <end position="422"/>
    </location>
</feature>
<evidence type="ECO:0000313" key="3">
    <source>
        <dbReference type="EMBL" id="MDY3559479.1"/>
    </source>
</evidence>
<dbReference type="EMBL" id="JAXBLV010000110">
    <property type="protein sequence ID" value="MDY3559479.1"/>
    <property type="molecule type" value="Genomic_DNA"/>
</dbReference>
<feature type="signal peptide" evidence="2">
    <location>
        <begin position="1"/>
        <end position="31"/>
    </location>
</feature>
<feature type="chain" id="PRO_5047259277" evidence="2">
    <location>
        <begin position="32"/>
        <end position="455"/>
    </location>
</feature>